<keyword evidence="2" id="KW-1185">Reference proteome</keyword>
<comment type="caution">
    <text evidence="1">The sequence shown here is derived from an EMBL/GenBank/DDBJ whole genome shotgun (WGS) entry which is preliminary data.</text>
</comment>
<organism evidence="1 2">
    <name type="scientific">Paenibacillus auburnensis</name>
    <dbReference type="NCBI Taxonomy" id="2905649"/>
    <lineage>
        <taxon>Bacteria</taxon>
        <taxon>Bacillati</taxon>
        <taxon>Bacillota</taxon>
        <taxon>Bacilli</taxon>
        <taxon>Bacillales</taxon>
        <taxon>Paenibacillaceae</taxon>
        <taxon>Paenibacillus</taxon>
    </lineage>
</organism>
<dbReference type="Proteomes" id="UP000838324">
    <property type="component" value="Unassembled WGS sequence"/>
</dbReference>
<evidence type="ECO:0000313" key="1">
    <source>
        <dbReference type="EMBL" id="CAH1194628.1"/>
    </source>
</evidence>
<sequence>MSFESDIREILNKLEIKQQKGVALQDTIHGVLSNLLQRLVERDIPVHLSRNEEIQPNVWEVRIGRYEFSIYGQDAIEAIEQGDELENFLATQVRNGLEKFLKI</sequence>
<dbReference type="EMBL" id="CAKMMG010000001">
    <property type="protein sequence ID" value="CAH1194628.1"/>
    <property type="molecule type" value="Genomic_DNA"/>
</dbReference>
<reference evidence="1" key="1">
    <citation type="submission" date="2022-01" db="EMBL/GenBank/DDBJ databases">
        <authorList>
            <person name="Criscuolo A."/>
        </authorList>
    </citation>
    <scope>NUCLEOTIDE SEQUENCE</scope>
    <source>
        <strain evidence="1">CIP111892</strain>
    </source>
</reference>
<protein>
    <submittedName>
        <fullName evidence="1">Uncharacterized protein</fullName>
    </submittedName>
</protein>
<proteinExistence type="predicted"/>
<name>A0ABN8FY40_9BACL</name>
<accession>A0ABN8FY40</accession>
<gene>
    <name evidence="1" type="ORF">PAECIP111892_01773</name>
</gene>
<dbReference type="RefSeq" id="WP_236331954.1">
    <property type="nucleotide sequence ID" value="NZ_CAKMMG010000001.1"/>
</dbReference>
<evidence type="ECO:0000313" key="2">
    <source>
        <dbReference type="Proteomes" id="UP000838324"/>
    </source>
</evidence>